<evidence type="ECO:0000313" key="3">
    <source>
        <dbReference type="EMBL" id="RQG99646.1"/>
    </source>
</evidence>
<dbReference type="SUPFAM" id="SSF54637">
    <property type="entry name" value="Thioesterase/thiol ester dehydrase-isomerase"/>
    <property type="match status" value="1"/>
</dbReference>
<accession>A0A3N6MXB0</accession>
<evidence type="ECO:0000313" key="4">
    <source>
        <dbReference type="Proteomes" id="UP000281431"/>
    </source>
</evidence>
<dbReference type="Proteomes" id="UP000281431">
    <property type="component" value="Unassembled WGS sequence"/>
</dbReference>
<dbReference type="InterPro" id="IPR029069">
    <property type="entry name" value="HotDog_dom_sf"/>
</dbReference>
<dbReference type="PANTHER" id="PTHR43437">
    <property type="entry name" value="HYDROXYACYL-THIOESTER DEHYDRATASE TYPE 2, MITOCHONDRIAL-RELATED"/>
    <property type="match status" value="1"/>
</dbReference>
<evidence type="ECO:0000256" key="1">
    <source>
        <dbReference type="SAM" id="MobiDB-lite"/>
    </source>
</evidence>
<reference evidence="3 4" key="1">
    <citation type="submission" date="2018-10" db="EMBL/GenBank/DDBJ databases">
        <title>Natrarchaeobius chitinivorans gen. nov., sp. nov., and Natrarchaeobius haloalkaliphilus sp. nov., alkaliphilic, chitin-utilizing haloarchaea from hypersaline alkaline lakes.</title>
        <authorList>
            <person name="Sorokin D.Y."/>
            <person name="Elcheninov A.G."/>
            <person name="Kostrikina N.A."/>
            <person name="Bale N.J."/>
            <person name="Sinninghe Damste J.S."/>
            <person name="Khijniak T.V."/>
            <person name="Kublanov I.V."/>
            <person name="Toshchakov S.V."/>
        </authorList>
    </citation>
    <scope>NUCLEOTIDE SEQUENCE [LARGE SCALE GENOMIC DNA]</scope>
    <source>
        <strain evidence="3 4">AArcht7</strain>
    </source>
</reference>
<dbReference type="Gene3D" id="3.10.129.10">
    <property type="entry name" value="Hotdog Thioesterase"/>
    <property type="match status" value="1"/>
</dbReference>
<dbReference type="GO" id="GO:0006633">
    <property type="term" value="P:fatty acid biosynthetic process"/>
    <property type="evidence" value="ECO:0007669"/>
    <property type="project" value="TreeGrafter"/>
</dbReference>
<dbReference type="InterPro" id="IPR050965">
    <property type="entry name" value="UPF0336/Enoyl-CoA_hydratase"/>
</dbReference>
<evidence type="ECO:0000259" key="2">
    <source>
        <dbReference type="Pfam" id="PF01575"/>
    </source>
</evidence>
<dbReference type="InterPro" id="IPR002539">
    <property type="entry name" value="MaoC-like_dom"/>
</dbReference>
<dbReference type="PANTHER" id="PTHR43437:SF3">
    <property type="entry name" value="HYDROXYACYL-THIOESTER DEHYDRATASE TYPE 2, MITOCHONDRIAL"/>
    <property type="match status" value="1"/>
</dbReference>
<gene>
    <name evidence="3" type="ORF">EA472_13380</name>
</gene>
<name>A0A3N6MXB0_NATCH</name>
<keyword evidence="4" id="KW-1185">Reference proteome</keyword>
<comment type="caution">
    <text evidence="3">The sequence shown here is derived from an EMBL/GenBank/DDBJ whole genome shotgun (WGS) entry which is preliminary data.</text>
</comment>
<organism evidence="3 4">
    <name type="scientific">Natrarchaeobius chitinivorans</name>
    <dbReference type="NCBI Taxonomy" id="1679083"/>
    <lineage>
        <taxon>Archaea</taxon>
        <taxon>Methanobacteriati</taxon>
        <taxon>Methanobacteriota</taxon>
        <taxon>Stenosarchaea group</taxon>
        <taxon>Halobacteria</taxon>
        <taxon>Halobacteriales</taxon>
        <taxon>Natrialbaceae</taxon>
        <taxon>Natrarchaeobius</taxon>
    </lineage>
</organism>
<feature type="compositionally biased region" description="Low complexity" evidence="1">
    <location>
        <begin position="54"/>
        <end position="73"/>
    </location>
</feature>
<dbReference type="OrthoDB" id="51509at2157"/>
<dbReference type="CDD" id="cd03449">
    <property type="entry name" value="R_hydratase"/>
    <property type="match status" value="1"/>
</dbReference>
<dbReference type="GO" id="GO:0019171">
    <property type="term" value="F:(3R)-hydroxyacyl-[acyl-carrier-protein] dehydratase activity"/>
    <property type="evidence" value="ECO:0007669"/>
    <property type="project" value="TreeGrafter"/>
</dbReference>
<proteinExistence type="predicted"/>
<feature type="domain" description="MaoC-like" evidence="2">
    <location>
        <begin position="112"/>
        <end position="205"/>
    </location>
</feature>
<sequence length="235" mass="24707">MSSNCPDPDDTATPAEHWNAVSRHVVNSYREANSALLAAMGLGTPDETTGGGADPSAADPSAADPSTADPSADGEIHAVDPPVDELSFSDEDWAMERSVDAPDELEVGDYVRFSKPIEESDVSAFAQASGDTNRLHLEPAFAEASRFGGRIAHGTLVSGLISAALARLPGLTIYLSQDLEFEAPVEIGTEVTADCEIVEALGDGRYRLHTTVVDDADRTIVDGEAVVIVEALPDE</sequence>
<dbReference type="EMBL" id="REFZ01000008">
    <property type="protein sequence ID" value="RQG99646.1"/>
    <property type="molecule type" value="Genomic_DNA"/>
</dbReference>
<dbReference type="Pfam" id="PF01575">
    <property type="entry name" value="MaoC_dehydratas"/>
    <property type="match status" value="1"/>
</dbReference>
<protein>
    <submittedName>
        <fullName evidence="3">MaoC family dehydratase</fullName>
    </submittedName>
</protein>
<feature type="region of interest" description="Disordered" evidence="1">
    <location>
        <begin position="40"/>
        <end position="83"/>
    </location>
</feature>
<dbReference type="AlphaFoldDB" id="A0A3N6MXB0"/>